<dbReference type="RefSeq" id="WP_242830309.1">
    <property type="nucleotide sequence ID" value="NZ_CABLBR010000046.1"/>
</dbReference>
<dbReference type="Proteomes" id="UP001060164">
    <property type="component" value="Chromosome"/>
</dbReference>
<reference evidence="1" key="1">
    <citation type="journal article" date="2022" name="Cell">
        <title>Design, construction, and in vivo augmentation of a complex gut microbiome.</title>
        <authorList>
            <person name="Cheng A.G."/>
            <person name="Ho P.Y."/>
            <person name="Aranda-Diaz A."/>
            <person name="Jain S."/>
            <person name="Yu F.B."/>
            <person name="Meng X."/>
            <person name="Wang M."/>
            <person name="Iakiviak M."/>
            <person name="Nagashima K."/>
            <person name="Zhao A."/>
            <person name="Murugkar P."/>
            <person name="Patil A."/>
            <person name="Atabakhsh K."/>
            <person name="Weakley A."/>
            <person name="Yan J."/>
            <person name="Brumbaugh A.R."/>
            <person name="Higginbottom S."/>
            <person name="Dimas A."/>
            <person name="Shiver A.L."/>
            <person name="Deutschbauer A."/>
            <person name="Neff N."/>
            <person name="Sonnenburg J.L."/>
            <person name="Huang K.C."/>
            <person name="Fischbach M.A."/>
        </authorList>
    </citation>
    <scope>NUCLEOTIDE SEQUENCE</scope>
    <source>
        <strain evidence="1">DSM 19829</strain>
    </source>
</reference>
<evidence type="ECO:0000313" key="2">
    <source>
        <dbReference type="Proteomes" id="UP001060164"/>
    </source>
</evidence>
<organism evidence="1 2">
    <name type="scientific">Ruminococcus gauvreauii</name>
    <dbReference type="NCBI Taxonomy" id="438033"/>
    <lineage>
        <taxon>Bacteria</taxon>
        <taxon>Bacillati</taxon>
        <taxon>Bacillota</taxon>
        <taxon>Clostridia</taxon>
        <taxon>Eubacteriales</taxon>
        <taxon>Oscillospiraceae</taxon>
        <taxon>Ruminococcus</taxon>
    </lineage>
</organism>
<accession>A0ABY5VF93</accession>
<protein>
    <submittedName>
        <fullName evidence="1">Uncharacterized protein</fullName>
    </submittedName>
</protein>
<gene>
    <name evidence="1" type="ORF">NQ502_16995</name>
</gene>
<proteinExistence type="predicted"/>
<name>A0ABY5VF93_9FIRM</name>
<keyword evidence="2" id="KW-1185">Reference proteome</keyword>
<dbReference type="EMBL" id="CP102290">
    <property type="protein sequence ID" value="UWP59042.1"/>
    <property type="molecule type" value="Genomic_DNA"/>
</dbReference>
<sequence>MLKQLCGPEHHLAMSRGVIREGITYVTEGPLMGRENMIRKIDRHKRIARLGAGVSNHEKEIKAGLEIILKS</sequence>
<evidence type="ECO:0000313" key="1">
    <source>
        <dbReference type="EMBL" id="UWP59042.1"/>
    </source>
</evidence>